<keyword evidence="1" id="KW-0436">Ligase</keyword>
<proteinExistence type="predicted"/>
<dbReference type="EMBL" id="CP066744">
    <property type="protein sequence ID" value="QQK07031.1"/>
    <property type="molecule type" value="Genomic_DNA"/>
</dbReference>
<name>A0AC61MS38_9FIRM</name>
<evidence type="ECO:0000313" key="2">
    <source>
        <dbReference type="Proteomes" id="UP000595814"/>
    </source>
</evidence>
<accession>A0AC61MS38</accession>
<sequence>MDYEKIALEIMEEITDTDEINENMDLDLFEAGLIDSLSTISIILLIEEKMGLVLQPTDFERDDIATVNNFIQYLKNKNEE</sequence>
<protein>
    <submittedName>
        <fullName evidence="1">D-alanine--poly(Phosphoribitol) ligase subunit DltC</fullName>
        <ecNumber evidence="1">6.1.1.13</ecNumber>
    </submittedName>
</protein>
<reference evidence="1 2" key="1">
    <citation type="journal article" date="2022" name="Int. J. Syst. Evol. Microbiol.">
        <title>Miniphocaeibacter halophilus sp. nov., an ammonium-tolerant acetate-producing bacterium isolated from a biogas system.</title>
        <authorList>
            <person name="Schnurer A."/>
            <person name="Singh A."/>
            <person name="Bi S."/>
            <person name="Qiao W."/>
            <person name="Westerholm M."/>
        </authorList>
    </citation>
    <scope>NUCLEOTIDE SEQUENCE [LARGE SCALE GENOMIC DNA]</scope>
    <source>
        <strain evidence="1 2">AMB_01</strain>
    </source>
</reference>
<organism evidence="1 2">
    <name type="scientific">Miniphocaeibacter halophilus</name>
    <dbReference type="NCBI Taxonomy" id="2931922"/>
    <lineage>
        <taxon>Bacteria</taxon>
        <taxon>Bacillati</taxon>
        <taxon>Bacillota</taxon>
        <taxon>Tissierellia</taxon>
        <taxon>Tissierellales</taxon>
        <taxon>Peptoniphilaceae</taxon>
        <taxon>Miniphocaeibacter</taxon>
    </lineage>
</organism>
<evidence type="ECO:0000313" key="1">
    <source>
        <dbReference type="EMBL" id="QQK07031.1"/>
    </source>
</evidence>
<dbReference type="Proteomes" id="UP000595814">
    <property type="component" value="Chromosome"/>
</dbReference>
<dbReference type="EC" id="6.1.1.13" evidence="1"/>
<gene>
    <name evidence="1" type="primary">dltC</name>
    <name evidence="1" type="ORF">JFY71_06690</name>
</gene>
<keyword evidence="2" id="KW-1185">Reference proteome</keyword>